<evidence type="ECO:0000256" key="1">
    <source>
        <dbReference type="SAM" id="Coils"/>
    </source>
</evidence>
<dbReference type="OrthoDB" id="5556956at2759"/>
<dbReference type="HOGENOM" id="CLU_069402_0_0_1"/>
<feature type="compositionally biased region" description="Basic residues" evidence="2">
    <location>
        <begin position="274"/>
        <end position="284"/>
    </location>
</feature>
<organism evidence="4">
    <name type="scientific">Spathaspora passalidarum (strain NRRL Y-27907 / 11-Y1)</name>
    <dbReference type="NCBI Taxonomy" id="619300"/>
    <lineage>
        <taxon>Eukaryota</taxon>
        <taxon>Fungi</taxon>
        <taxon>Dikarya</taxon>
        <taxon>Ascomycota</taxon>
        <taxon>Saccharomycotina</taxon>
        <taxon>Pichiomycetes</taxon>
        <taxon>Debaryomycetaceae</taxon>
        <taxon>Spathaspora</taxon>
    </lineage>
</organism>
<feature type="non-terminal residue" evidence="3">
    <location>
        <position position="284"/>
    </location>
</feature>
<evidence type="ECO:0000256" key="2">
    <source>
        <dbReference type="SAM" id="MobiDB-lite"/>
    </source>
</evidence>
<dbReference type="EMBL" id="GL996499">
    <property type="protein sequence ID" value="EGW35727.1"/>
    <property type="molecule type" value="Genomic_DNA"/>
</dbReference>
<proteinExistence type="predicted"/>
<accession>G3AED9</accession>
<keyword evidence="4" id="KW-1185">Reference proteome</keyword>
<sequence>MSDDDYRRALEIQRRNFEAQFGSIEELGFEDKSKSVHASSSDDNSSGIESENESGSDEEQYNFKGFESSGESDSPDFESEEEDDDEEEEEAPKVIKLNATIAKPTIISKQDRKLLKSGRAPTLQELELKSQQASKQTKAQIKEDSENLENDLKLQRLLQESHILTHSLEHSGAELTLETIDYEDPTGKARRRILDSRMRQLAATNSNENRKLESMPMSMRKGMIASRDKKIKKFEADARDAGIVLSKVRKGQVRDLNAGKGSTLTSDRLGSGVNKKKHHRDRGL</sequence>
<feature type="region of interest" description="Disordered" evidence="2">
    <location>
        <begin position="21"/>
        <end position="97"/>
    </location>
</feature>
<dbReference type="GeneID" id="18872682"/>
<feature type="compositionally biased region" description="Low complexity" evidence="2">
    <location>
        <begin position="36"/>
        <end position="49"/>
    </location>
</feature>
<dbReference type="Proteomes" id="UP000000709">
    <property type="component" value="Unassembled WGS sequence"/>
</dbReference>
<evidence type="ECO:0000313" key="3">
    <source>
        <dbReference type="EMBL" id="EGW35727.1"/>
    </source>
</evidence>
<feature type="compositionally biased region" description="Acidic residues" evidence="2">
    <location>
        <begin position="73"/>
        <end position="90"/>
    </location>
</feature>
<dbReference type="RefSeq" id="XP_007373139.1">
    <property type="nucleotide sequence ID" value="XM_007373077.1"/>
</dbReference>
<protein>
    <recommendedName>
        <fullName evidence="5">Protein FAF1</fullName>
    </recommendedName>
</protein>
<dbReference type="eggNOG" id="ENOG502QVP1">
    <property type="taxonomic scope" value="Eukaryota"/>
</dbReference>
<feature type="compositionally biased region" description="Acidic residues" evidence="2">
    <location>
        <begin position="50"/>
        <end position="60"/>
    </location>
</feature>
<dbReference type="AlphaFoldDB" id="G3AED9"/>
<keyword evidence="1" id="KW-0175">Coiled coil</keyword>
<dbReference type="FunCoup" id="G3AED9">
    <property type="interactions" value="227"/>
</dbReference>
<dbReference type="GO" id="GO:0000462">
    <property type="term" value="P:maturation of SSU-rRNA from tricistronic rRNA transcript (SSU-rRNA, 5.8S rRNA, LSU-rRNA)"/>
    <property type="evidence" value="ECO:0007669"/>
    <property type="project" value="TreeGrafter"/>
</dbReference>
<gene>
    <name evidence="3" type="ORF">SPAPADRAFT_58924</name>
</gene>
<feature type="region of interest" description="Disordered" evidence="2">
    <location>
        <begin position="254"/>
        <end position="284"/>
    </location>
</feature>
<dbReference type="PANTHER" id="PTHR28096:SF1">
    <property type="entry name" value="PROTEIN FAF1"/>
    <property type="match status" value="1"/>
</dbReference>
<evidence type="ECO:0008006" key="5">
    <source>
        <dbReference type="Google" id="ProtNLM"/>
    </source>
</evidence>
<dbReference type="STRING" id="619300.G3AED9"/>
<reference evidence="3 4" key="1">
    <citation type="journal article" date="2011" name="Proc. Natl. Acad. Sci. U.S.A.">
        <title>Comparative genomics of xylose-fermenting fungi for enhanced biofuel production.</title>
        <authorList>
            <person name="Wohlbach D.J."/>
            <person name="Kuo A."/>
            <person name="Sato T.K."/>
            <person name="Potts K.M."/>
            <person name="Salamov A.A."/>
            <person name="LaButti K.M."/>
            <person name="Sun H."/>
            <person name="Clum A."/>
            <person name="Pangilinan J.L."/>
            <person name="Lindquist E.A."/>
            <person name="Lucas S."/>
            <person name="Lapidus A."/>
            <person name="Jin M."/>
            <person name="Gunawan C."/>
            <person name="Balan V."/>
            <person name="Dale B.E."/>
            <person name="Jeffries T.W."/>
            <person name="Zinkel R."/>
            <person name="Barry K.W."/>
            <person name="Grigoriev I.V."/>
            <person name="Gasch A.P."/>
        </authorList>
    </citation>
    <scope>NUCLEOTIDE SEQUENCE [LARGE SCALE GENOMIC DNA]</scope>
    <source>
        <strain evidence="4">NRRL Y-27907 / 11-Y1</strain>
    </source>
</reference>
<dbReference type="GO" id="GO:0005730">
    <property type="term" value="C:nucleolus"/>
    <property type="evidence" value="ECO:0007669"/>
    <property type="project" value="TreeGrafter"/>
</dbReference>
<dbReference type="InterPro" id="IPR053030">
    <property type="entry name" value="Ribosomal_biogenesis_FAF1-like"/>
</dbReference>
<name>G3AED9_SPAPN</name>
<dbReference type="OMA" id="FEAQFKP"/>
<dbReference type="KEGG" id="spaa:SPAPADRAFT_58924"/>
<evidence type="ECO:0000313" key="4">
    <source>
        <dbReference type="Proteomes" id="UP000000709"/>
    </source>
</evidence>
<feature type="coiled-coil region" evidence="1">
    <location>
        <begin position="123"/>
        <end position="158"/>
    </location>
</feature>
<dbReference type="InParanoid" id="G3AED9"/>
<dbReference type="PANTHER" id="PTHR28096">
    <property type="entry name" value="PROTEIN FAF1"/>
    <property type="match status" value="1"/>
</dbReference>